<evidence type="ECO:0000313" key="2">
    <source>
        <dbReference type="Proteomes" id="UP000335636"/>
    </source>
</evidence>
<keyword evidence="2" id="KW-1185">Reference proteome</keyword>
<accession>A0A5E4D025</accession>
<dbReference type="EMBL" id="CABDUW010002389">
    <property type="protein sequence ID" value="VTJ86639.1"/>
    <property type="molecule type" value="Genomic_DNA"/>
</dbReference>
<dbReference type="Proteomes" id="UP000335636">
    <property type="component" value="Unassembled WGS sequence"/>
</dbReference>
<dbReference type="GO" id="GO:0000902">
    <property type="term" value="P:cell morphogenesis"/>
    <property type="evidence" value="ECO:0007669"/>
    <property type="project" value="TreeGrafter"/>
</dbReference>
<dbReference type="PANTHER" id="PTHR13944">
    <property type="entry name" value="AGAP007712-PA"/>
    <property type="match status" value="1"/>
</dbReference>
<gene>
    <name evidence="1" type="ORF">MONAX_5E029816</name>
</gene>
<protein>
    <submittedName>
        <fullName evidence="1">Uncharacterized protein</fullName>
    </submittedName>
</protein>
<comment type="caution">
    <text evidence="1">The sequence shown here is derived from an EMBL/GenBank/DDBJ whole genome shotgun (WGS) entry which is preliminary data.</text>
</comment>
<name>A0A5E4D025_MARMO</name>
<dbReference type="PANTHER" id="PTHR13944:SF22">
    <property type="entry name" value="RHO GUANINE NUCLEOTIDE EXCHANGE FACTOR 28"/>
    <property type="match status" value="1"/>
</dbReference>
<sequence length="102" mass="12018">CPEEGGRTSESDEEKWKAEARVARIQQCQEILSNQDQQICTYLEEKLHIYAELGELSGFEDVHLEPHLLKLSLIQESLLRQPLYWQQHRKKEGCFVKICFDK</sequence>
<dbReference type="AlphaFoldDB" id="A0A5E4D025"/>
<dbReference type="GO" id="GO:0035023">
    <property type="term" value="P:regulation of Rho protein signal transduction"/>
    <property type="evidence" value="ECO:0007669"/>
    <property type="project" value="TreeGrafter"/>
</dbReference>
<organism evidence="1 2">
    <name type="scientific">Marmota monax</name>
    <name type="common">Woodchuck</name>
    <dbReference type="NCBI Taxonomy" id="9995"/>
    <lineage>
        <taxon>Eukaryota</taxon>
        <taxon>Metazoa</taxon>
        <taxon>Chordata</taxon>
        <taxon>Craniata</taxon>
        <taxon>Vertebrata</taxon>
        <taxon>Euteleostomi</taxon>
        <taxon>Mammalia</taxon>
        <taxon>Eutheria</taxon>
        <taxon>Euarchontoglires</taxon>
        <taxon>Glires</taxon>
        <taxon>Rodentia</taxon>
        <taxon>Sciuromorpha</taxon>
        <taxon>Sciuridae</taxon>
        <taxon>Xerinae</taxon>
        <taxon>Marmotini</taxon>
        <taxon>Marmota</taxon>
    </lineage>
</organism>
<proteinExistence type="predicted"/>
<dbReference type="InterPro" id="IPR051632">
    <property type="entry name" value="Rho_GEF"/>
</dbReference>
<evidence type="ECO:0000313" key="1">
    <source>
        <dbReference type="EMBL" id="VTJ86639.1"/>
    </source>
</evidence>
<feature type="non-terminal residue" evidence="1">
    <location>
        <position position="1"/>
    </location>
</feature>
<reference evidence="1" key="1">
    <citation type="submission" date="2019-04" db="EMBL/GenBank/DDBJ databases">
        <authorList>
            <person name="Alioto T."/>
            <person name="Alioto T."/>
        </authorList>
    </citation>
    <scope>NUCLEOTIDE SEQUENCE [LARGE SCALE GENOMIC DNA]</scope>
</reference>